<sequence length="282" mass="31886">MSRLSERDRHLLNAIEETYPDIDNWSARGAELETPTVGSSLAADDRIWPHHPPSELARQSMISATDHLKMARAAIEARKVFPSAHATVLRGALVGSAQAYWLLAESKRGERQQRSLLVLEEFYKRRLQYDKHLPFIGAPADALAELDEQSEHMQSRLKGVRLLKADPKRSLIQTEYIEWSLDKIFFNRSDARNDGRLLWRLMSGDAHALGWTIAIRAKEWTPSEDSDFAIGATPGDLDDIAQPFVCSHTILKAAWRSYDLRREPPRTLADPPTPVQWAGPCS</sequence>
<dbReference type="Proteomes" id="UP001500051">
    <property type="component" value="Unassembled WGS sequence"/>
</dbReference>
<evidence type="ECO:0000313" key="2">
    <source>
        <dbReference type="Proteomes" id="UP001500051"/>
    </source>
</evidence>
<name>A0ABP7D2B8_9ACTN</name>
<comment type="caution">
    <text evidence="1">The sequence shown here is derived from an EMBL/GenBank/DDBJ whole genome shotgun (WGS) entry which is preliminary data.</text>
</comment>
<evidence type="ECO:0008006" key="3">
    <source>
        <dbReference type="Google" id="ProtNLM"/>
    </source>
</evidence>
<accession>A0ABP7D2B8</accession>
<gene>
    <name evidence="1" type="ORF">GCM10022204_13520</name>
</gene>
<protein>
    <recommendedName>
        <fullName evidence="3">DUF3987 domain-containing protein</fullName>
    </recommendedName>
</protein>
<dbReference type="EMBL" id="BAAAYX010000003">
    <property type="protein sequence ID" value="GAA3698481.1"/>
    <property type="molecule type" value="Genomic_DNA"/>
</dbReference>
<reference evidence="2" key="1">
    <citation type="journal article" date="2019" name="Int. J. Syst. Evol. Microbiol.">
        <title>The Global Catalogue of Microorganisms (GCM) 10K type strain sequencing project: providing services to taxonomists for standard genome sequencing and annotation.</title>
        <authorList>
            <consortium name="The Broad Institute Genomics Platform"/>
            <consortium name="The Broad Institute Genome Sequencing Center for Infectious Disease"/>
            <person name="Wu L."/>
            <person name="Ma J."/>
        </authorList>
    </citation>
    <scope>NUCLEOTIDE SEQUENCE [LARGE SCALE GENOMIC DNA]</scope>
    <source>
        <strain evidence="2">JCM 16548</strain>
    </source>
</reference>
<proteinExistence type="predicted"/>
<organism evidence="1 2">
    <name type="scientific">Microlunatus aurantiacus</name>
    <dbReference type="NCBI Taxonomy" id="446786"/>
    <lineage>
        <taxon>Bacteria</taxon>
        <taxon>Bacillati</taxon>
        <taxon>Actinomycetota</taxon>
        <taxon>Actinomycetes</taxon>
        <taxon>Propionibacteriales</taxon>
        <taxon>Propionibacteriaceae</taxon>
        <taxon>Microlunatus</taxon>
    </lineage>
</organism>
<keyword evidence="2" id="KW-1185">Reference proteome</keyword>
<evidence type="ECO:0000313" key="1">
    <source>
        <dbReference type="EMBL" id="GAA3698481.1"/>
    </source>
</evidence>